<organism evidence="1 2">
    <name type="scientific">Naganishia adeliensis</name>
    <dbReference type="NCBI Taxonomy" id="92952"/>
    <lineage>
        <taxon>Eukaryota</taxon>
        <taxon>Fungi</taxon>
        <taxon>Dikarya</taxon>
        <taxon>Basidiomycota</taxon>
        <taxon>Agaricomycotina</taxon>
        <taxon>Tremellomycetes</taxon>
        <taxon>Filobasidiales</taxon>
        <taxon>Filobasidiaceae</taxon>
        <taxon>Naganishia</taxon>
    </lineage>
</organism>
<gene>
    <name evidence="1" type="ORF">QFC20_006056</name>
</gene>
<keyword evidence="2" id="KW-1185">Reference proteome</keyword>
<accession>A0ACC2VGI0</accession>
<sequence>MGYQLPSMVKVTDLTDSEAAKWTASKLPSDGTLPRPGILFTLDRALKIARGPMDSTGQKQTAIQLFNVLERRSVVHVELDTFLKYPKNHLKLRLKKEEDWLDVLLELVTEWDRVNAVAQKAFAAVQRESAGDTVRTAKDWNSFKQSSHAPGRSHPSGRRRSRHVTSASPAASCESAQQVVKTLYDLFSSSAQSSAYGGSDTAWKWIQCSMAKDPRQTETCSSIIGERRRGTESQAS</sequence>
<proteinExistence type="predicted"/>
<dbReference type="Proteomes" id="UP001230649">
    <property type="component" value="Unassembled WGS sequence"/>
</dbReference>
<name>A0ACC2VGI0_9TREE</name>
<evidence type="ECO:0000313" key="2">
    <source>
        <dbReference type="Proteomes" id="UP001230649"/>
    </source>
</evidence>
<evidence type="ECO:0000313" key="1">
    <source>
        <dbReference type="EMBL" id="KAJ9098025.1"/>
    </source>
</evidence>
<dbReference type="EMBL" id="JASBWS010000097">
    <property type="protein sequence ID" value="KAJ9098025.1"/>
    <property type="molecule type" value="Genomic_DNA"/>
</dbReference>
<reference evidence="1" key="1">
    <citation type="submission" date="2023-04" db="EMBL/GenBank/DDBJ databases">
        <title>Draft Genome sequencing of Naganishia species isolated from polar environments using Oxford Nanopore Technology.</title>
        <authorList>
            <person name="Leo P."/>
            <person name="Venkateswaran K."/>
        </authorList>
    </citation>
    <scope>NUCLEOTIDE SEQUENCE</scope>
    <source>
        <strain evidence="1">MNA-CCFEE 5262</strain>
    </source>
</reference>
<comment type="caution">
    <text evidence="1">The sequence shown here is derived from an EMBL/GenBank/DDBJ whole genome shotgun (WGS) entry which is preliminary data.</text>
</comment>
<protein>
    <submittedName>
        <fullName evidence="1">Uncharacterized protein</fullName>
    </submittedName>
</protein>